<evidence type="ECO:0000259" key="1">
    <source>
        <dbReference type="Pfam" id="PF22636"/>
    </source>
</evidence>
<comment type="caution">
    <text evidence="2">The sequence shown here is derived from an EMBL/GenBank/DDBJ whole genome shotgun (WGS) entry which is preliminary data.</text>
</comment>
<sequence>MEINIPQRQKGEKEVLVNETNTAKAYGSGLIDVFATPAMIALMENTAHCSIQDFLPQGMVTVGIEINVKHIKATPIGKTVKCYSSLEKVDGKRLYFTIEAFDQEGKIGEANHIRYIVDALKFVEKLK</sequence>
<name>A0A644UM45_9ZZZZ</name>
<dbReference type="SUPFAM" id="SSF54637">
    <property type="entry name" value="Thioesterase/thiol ester dehydrase-isomerase"/>
    <property type="match status" value="1"/>
</dbReference>
<feature type="domain" description="Fluoroacetyl-CoA-specific thioesterase-like" evidence="1">
    <location>
        <begin position="17"/>
        <end position="118"/>
    </location>
</feature>
<dbReference type="PANTHER" id="PTHR36934">
    <property type="entry name" value="BLR0278 PROTEIN"/>
    <property type="match status" value="1"/>
</dbReference>
<evidence type="ECO:0000313" key="2">
    <source>
        <dbReference type="EMBL" id="MPL79783.1"/>
    </source>
</evidence>
<organism evidence="2">
    <name type="scientific">bioreactor metagenome</name>
    <dbReference type="NCBI Taxonomy" id="1076179"/>
    <lineage>
        <taxon>unclassified sequences</taxon>
        <taxon>metagenomes</taxon>
        <taxon>ecological metagenomes</taxon>
    </lineage>
</organism>
<dbReference type="PIRSF" id="PIRSF014972">
    <property type="entry name" value="FlK"/>
    <property type="match status" value="1"/>
</dbReference>
<dbReference type="InterPro" id="IPR054485">
    <property type="entry name" value="FlK-like_dom"/>
</dbReference>
<protein>
    <recommendedName>
        <fullName evidence="1">Fluoroacetyl-CoA-specific thioesterase-like domain-containing protein</fullName>
    </recommendedName>
</protein>
<gene>
    <name evidence="2" type="ORF">SDC9_25668</name>
</gene>
<reference evidence="2" key="1">
    <citation type="submission" date="2019-08" db="EMBL/GenBank/DDBJ databases">
        <authorList>
            <person name="Kucharzyk K."/>
            <person name="Murdoch R.W."/>
            <person name="Higgins S."/>
            <person name="Loffler F."/>
        </authorList>
    </citation>
    <scope>NUCLEOTIDE SEQUENCE</scope>
</reference>
<dbReference type="AlphaFoldDB" id="A0A644UM45"/>
<dbReference type="InterPro" id="IPR025540">
    <property type="entry name" value="FlK"/>
</dbReference>
<dbReference type="Pfam" id="PF22636">
    <property type="entry name" value="FlK"/>
    <property type="match status" value="1"/>
</dbReference>
<accession>A0A644UM45</accession>
<dbReference type="EMBL" id="VSSQ01000130">
    <property type="protein sequence ID" value="MPL79783.1"/>
    <property type="molecule type" value="Genomic_DNA"/>
</dbReference>
<proteinExistence type="predicted"/>
<dbReference type="PANTHER" id="PTHR36934:SF1">
    <property type="entry name" value="THIOESTERASE DOMAIN-CONTAINING PROTEIN"/>
    <property type="match status" value="1"/>
</dbReference>
<dbReference type="Gene3D" id="3.10.129.10">
    <property type="entry name" value="Hotdog Thioesterase"/>
    <property type="match status" value="1"/>
</dbReference>
<dbReference type="InterPro" id="IPR029069">
    <property type="entry name" value="HotDog_dom_sf"/>
</dbReference>